<dbReference type="RefSeq" id="WP_120059355.1">
    <property type="nucleotide sequence ID" value="NZ_QYRP01000002.1"/>
</dbReference>
<sequence length="294" mass="31867">MRARIRVAAFPFIVVGVFLVAFLAGQVIDLDEPTPAPAHQHDASSAEAEADEFEVEVVGDAAAPAGRRTLRFEVLDGDGKAVTAYDERHERDLHLILVDKLDPRIYQHVHPKLGDDGVWTIALDLGPGSWRMYADTQPSGAEPVVLTADLEAVGSRPPHDPLASPNVEATVDGFTVGLAEAGNMLSFTVERGGRPVQLEPYLGAGGHLVAIRAEDLDYLHAHPMEGTDQPIGFHVEFDEPGRYVLHFDFQVEGTVHSATFVYEKYAEASTAPEGDMGDHDMGDDDMGEMSGHDH</sequence>
<dbReference type="Proteomes" id="UP000276542">
    <property type="component" value="Unassembled WGS sequence"/>
</dbReference>
<accession>A0A3A5H7S7</accession>
<dbReference type="EMBL" id="QYRP01000002">
    <property type="protein sequence ID" value="RJS45455.1"/>
    <property type="molecule type" value="Genomic_DNA"/>
</dbReference>
<feature type="region of interest" description="Disordered" evidence="1">
    <location>
        <begin position="271"/>
        <end position="294"/>
    </location>
</feature>
<protein>
    <recommendedName>
        <fullName evidence="5">Heavy-metal-associated domain-containing protein</fullName>
    </recommendedName>
</protein>
<feature type="transmembrane region" description="Helical" evidence="2">
    <location>
        <begin position="7"/>
        <end position="28"/>
    </location>
</feature>
<reference evidence="4" key="1">
    <citation type="submission" date="2018-09" db="EMBL/GenBank/DDBJ databases">
        <authorList>
            <person name="Zhu H."/>
        </authorList>
    </citation>
    <scope>NUCLEOTIDE SEQUENCE [LARGE SCALE GENOMIC DNA]</scope>
    <source>
        <strain evidence="4">K1W22B-1</strain>
    </source>
</reference>
<evidence type="ECO:0000313" key="4">
    <source>
        <dbReference type="Proteomes" id="UP000276542"/>
    </source>
</evidence>
<proteinExistence type="predicted"/>
<name>A0A3A5H7S7_9ACTN</name>
<evidence type="ECO:0008006" key="5">
    <source>
        <dbReference type="Google" id="ProtNLM"/>
    </source>
</evidence>
<evidence type="ECO:0000256" key="2">
    <source>
        <dbReference type="SAM" id="Phobius"/>
    </source>
</evidence>
<gene>
    <name evidence="3" type="ORF">D4739_03925</name>
</gene>
<dbReference type="AlphaFoldDB" id="A0A3A5H7S7"/>
<organism evidence="3 4">
    <name type="scientific">Nocardioides cavernaquae</name>
    <dbReference type="NCBI Taxonomy" id="2321396"/>
    <lineage>
        <taxon>Bacteria</taxon>
        <taxon>Bacillati</taxon>
        <taxon>Actinomycetota</taxon>
        <taxon>Actinomycetes</taxon>
        <taxon>Propionibacteriales</taxon>
        <taxon>Nocardioidaceae</taxon>
        <taxon>Nocardioides</taxon>
    </lineage>
</organism>
<comment type="caution">
    <text evidence="3">The sequence shown here is derived from an EMBL/GenBank/DDBJ whole genome shotgun (WGS) entry which is preliminary data.</text>
</comment>
<keyword evidence="2" id="KW-0472">Membrane</keyword>
<keyword evidence="2" id="KW-1133">Transmembrane helix</keyword>
<evidence type="ECO:0000256" key="1">
    <source>
        <dbReference type="SAM" id="MobiDB-lite"/>
    </source>
</evidence>
<evidence type="ECO:0000313" key="3">
    <source>
        <dbReference type="EMBL" id="RJS45455.1"/>
    </source>
</evidence>
<dbReference type="OrthoDB" id="128043at2"/>
<keyword evidence="2" id="KW-0812">Transmembrane</keyword>
<keyword evidence="4" id="KW-1185">Reference proteome</keyword>